<organism evidence="2 3">
    <name type="scientific">Novipirellula aureliae</name>
    <dbReference type="NCBI Taxonomy" id="2527966"/>
    <lineage>
        <taxon>Bacteria</taxon>
        <taxon>Pseudomonadati</taxon>
        <taxon>Planctomycetota</taxon>
        <taxon>Planctomycetia</taxon>
        <taxon>Pirellulales</taxon>
        <taxon>Pirellulaceae</taxon>
        <taxon>Novipirellula</taxon>
    </lineage>
</organism>
<evidence type="ECO:0000313" key="2">
    <source>
        <dbReference type="EMBL" id="TWU36707.1"/>
    </source>
</evidence>
<dbReference type="RefSeq" id="WP_146602090.1">
    <property type="nucleotide sequence ID" value="NZ_SJPY01000008.1"/>
</dbReference>
<feature type="transmembrane region" description="Helical" evidence="1">
    <location>
        <begin position="70"/>
        <end position="89"/>
    </location>
</feature>
<dbReference type="Proteomes" id="UP000315471">
    <property type="component" value="Unassembled WGS sequence"/>
</dbReference>
<dbReference type="Pfam" id="PF10990">
    <property type="entry name" value="DUF2809"/>
    <property type="match status" value="1"/>
</dbReference>
<proteinExistence type="predicted"/>
<dbReference type="InterPro" id="IPR021257">
    <property type="entry name" value="DUF2809"/>
</dbReference>
<gene>
    <name evidence="2" type="ORF">Q31b_49890</name>
</gene>
<accession>A0A5C6DLL5</accession>
<dbReference type="OrthoDB" id="292427at2"/>
<feature type="transmembrane region" description="Helical" evidence="1">
    <location>
        <begin position="12"/>
        <end position="34"/>
    </location>
</feature>
<dbReference type="AlphaFoldDB" id="A0A5C6DLL5"/>
<evidence type="ECO:0000313" key="3">
    <source>
        <dbReference type="Proteomes" id="UP000315471"/>
    </source>
</evidence>
<evidence type="ECO:0000256" key="1">
    <source>
        <dbReference type="SAM" id="Phobius"/>
    </source>
</evidence>
<dbReference type="EMBL" id="SJPY01000008">
    <property type="protein sequence ID" value="TWU36707.1"/>
    <property type="molecule type" value="Genomic_DNA"/>
</dbReference>
<name>A0A5C6DLL5_9BACT</name>
<protein>
    <recommendedName>
        <fullName evidence="4">DUF2809 domain-containing protein</fullName>
    </recommendedName>
</protein>
<sequence>MNHSPSDSPQNVNRLIGLVLCIFATAVCIAYAFFRASLPDWWRHHGGGIPYVVFWITFLIMFFPSRKTILPICIGATLVTCALEFMQLWKPDWLAHFRATRFGAALLGSEFVWNDIPPYVLGGVIGFFVLWFAVRRR</sequence>
<keyword evidence="3" id="KW-1185">Reference proteome</keyword>
<feature type="transmembrane region" description="Helical" evidence="1">
    <location>
        <begin position="116"/>
        <end position="134"/>
    </location>
</feature>
<keyword evidence="1" id="KW-1133">Transmembrane helix</keyword>
<feature type="transmembrane region" description="Helical" evidence="1">
    <location>
        <begin position="46"/>
        <end position="63"/>
    </location>
</feature>
<evidence type="ECO:0008006" key="4">
    <source>
        <dbReference type="Google" id="ProtNLM"/>
    </source>
</evidence>
<comment type="caution">
    <text evidence="2">The sequence shown here is derived from an EMBL/GenBank/DDBJ whole genome shotgun (WGS) entry which is preliminary data.</text>
</comment>
<keyword evidence="1" id="KW-0812">Transmembrane</keyword>
<reference evidence="2 3" key="1">
    <citation type="submission" date="2019-02" db="EMBL/GenBank/DDBJ databases">
        <title>Deep-cultivation of Planctomycetes and their phenomic and genomic characterization uncovers novel biology.</title>
        <authorList>
            <person name="Wiegand S."/>
            <person name="Jogler M."/>
            <person name="Boedeker C."/>
            <person name="Pinto D."/>
            <person name="Vollmers J."/>
            <person name="Rivas-Marin E."/>
            <person name="Kohn T."/>
            <person name="Peeters S.H."/>
            <person name="Heuer A."/>
            <person name="Rast P."/>
            <person name="Oberbeckmann S."/>
            <person name="Bunk B."/>
            <person name="Jeske O."/>
            <person name="Meyerdierks A."/>
            <person name="Storesund J.E."/>
            <person name="Kallscheuer N."/>
            <person name="Luecker S."/>
            <person name="Lage O.M."/>
            <person name="Pohl T."/>
            <person name="Merkel B.J."/>
            <person name="Hornburger P."/>
            <person name="Mueller R.-W."/>
            <person name="Bruemmer F."/>
            <person name="Labrenz M."/>
            <person name="Spormann A.M."/>
            <person name="Op Den Camp H."/>
            <person name="Overmann J."/>
            <person name="Amann R."/>
            <person name="Jetten M.S.M."/>
            <person name="Mascher T."/>
            <person name="Medema M.H."/>
            <person name="Devos D.P."/>
            <person name="Kaster A.-K."/>
            <person name="Ovreas L."/>
            <person name="Rohde M."/>
            <person name="Galperin M.Y."/>
            <person name="Jogler C."/>
        </authorList>
    </citation>
    <scope>NUCLEOTIDE SEQUENCE [LARGE SCALE GENOMIC DNA]</scope>
    <source>
        <strain evidence="2 3">Q31b</strain>
    </source>
</reference>
<keyword evidence="1" id="KW-0472">Membrane</keyword>